<comment type="caution">
    <text evidence="1">The sequence shown here is derived from an EMBL/GenBank/DDBJ whole genome shotgun (WGS) entry which is preliminary data.</text>
</comment>
<gene>
    <name evidence="1" type="ORF">OHK93_001329</name>
</gene>
<sequence>MKLGTLRLPDFLIAKDKKQIAPIYGLLATAPWDTSLVERDVLEIRQWFEQEQRQISKRGEAVLEQSQKLDEQAAQYHDEAAWLTMRAKARSPDGKGSLTQEEKIGLQQHKKTLDEYRKVLQRRRLEIDQASAVLPKSLKEKITGLQKLVHDKTVELTKELMQQGVPKEKIEEKISVSRDAVREMTAALVKEFFPEEGQQVRMFDSLLKQPS</sequence>
<proteinExistence type="predicted"/>
<dbReference type="EMBL" id="JAPUFD010000011">
    <property type="protein sequence ID" value="MDI1490129.1"/>
    <property type="molecule type" value="Genomic_DNA"/>
</dbReference>
<dbReference type="Proteomes" id="UP001161017">
    <property type="component" value="Unassembled WGS sequence"/>
</dbReference>
<protein>
    <submittedName>
        <fullName evidence="1">Uncharacterized protein</fullName>
    </submittedName>
</protein>
<evidence type="ECO:0000313" key="1">
    <source>
        <dbReference type="EMBL" id="MDI1490129.1"/>
    </source>
</evidence>
<accession>A0AA43QRC0</accession>
<reference evidence="1" key="1">
    <citation type="journal article" date="2023" name="Genome Biol. Evol.">
        <title>First Whole Genome Sequence and Flow Cytometry Genome Size Data for the Lichen-Forming Fungus Ramalina farinacea (Ascomycota).</title>
        <authorList>
            <person name="Llewellyn T."/>
            <person name="Mian S."/>
            <person name="Hill R."/>
            <person name="Leitch I.J."/>
            <person name="Gaya E."/>
        </authorList>
    </citation>
    <scope>NUCLEOTIDE SEQUENCE</scope>
    <source>
        <strain evidence="1">LIQ254RAFAR</strain>
    </source>
</reference>
<name>A0AA43QRC0_9LECA</name>
<evidence type="ECO:0000313" key="2">
    <source>
        <dbReference type="Proteomes" id="UP001161017"/>
    </source>
</evidence>
<organism evidence="1 2">
    <name type="scientific">Ramalina farinacea</name>
    <dbReference type="NCBI Taxonomy" id="258253"/>
    <lineage>
        <taxon>Eukaryota</taxon>
        <taxon>Fungi</taxon>
        <taxon>Dikarya</taxon>
        <taxon>Ascomycota</taxon>
        <taxon>Pezizomycotina</taxon>
        <taxon>Lecanoromycetes</taxon>
        <taxon>OSLEUM clade</taxon>
        <taxon>Lecanoromycetidae</taxon>
        <taxon>Lecanorales</taxon>
        <taxon>Lecanorineae</taxon>
        <taxon>Ramalinaceae</taxon>
        <taxon>Ramalina</taxon>
    </lineage>
</organism>
<dbReference type="AlphaFoldDB" id="A0AA43QRC0"/>
<keyword evidence="2" id="KW-1185">Reference proteome</keyword>